<dbReference type="InterPro" id="IPR045235">
    <property type="entry name" value="PuuE_HpPgdA-like"/>
</dbReference>
<evidence type="ECO:0000259" key="1">
    <source>
        <dbReference type="PROSITE" id="PS51677"/>
    </source>
</evidence>
<proteinExistence type="predicted"/>
<dbReference type="OrthoDB" id="9806342at2"/>
<dbReference type="Proteomes" id="UP000199045">
    <property type="component" value="Unassembled WGS sequence"/>
</dbReference>
<name>A0A1G7MW82_CHIFI</name>
<dbReference type="AlphaFoldDB" id="A0A1G7MW82"/>
<sequence length="305" mass="35319">MKNSCIPTFTLSIDWEDFGQLLCRDHCSLVTRPLKTIDRQTNIILDILSQTNQKATFFILGMLAQYRPDLVMKIASQGHEIAMHGQHHMNMRSLSKAEAYKDLSDSYKLITDIIGAPVYGYRAPYFSIDESNLYVLEILSELGLIYDSSIFPIKLKRYGIANFNTNDMLYHLPNGKSLVELPLTVIDWNSKKIPVAGGGYMRLFPKFYLDRVFRELNNRQQHVMLYLHPYEFDTRHINCRENYPPGTSYSKAKTFLTNMRWNLFRSSIRPKISSLLQSYNFITCLKKAEHVKTRTHSPTVLGCPQ</sequence>
<dbReference type="PANTHER" id="PTHR47561">
    <property type="entry name" value="POLYSACCHARIDE DEACETYLASE FAMILY PROTEIN (AFU_ORTHOLOGUE AFUA_6G05030)"/>
    <property type="match status" value="1"/>
</dbReference>
<dbReference type="GO" id="GO:0016810">
    <property type="term" value="F:hydrolase activity, acting on carbon-nitrogen (but not peptide) bonds"/>
    <property type="evidence" value="ECO:0007669"/>
    <property type="project" value="InterPro"/>
</dbReference>
<accession>A0A1G7MW82</accession>
<reference evidence="3" key="1">
    <citation type="submission" date="2016-10" db="EMBL/GenBank/DDBJ databases">
        <authorList>
            <person name="Varghese N."/>
            <person name="Submissions S."/>
        </authorList>
    </citation>
    <scope>NUCLEOTIDE SEQUENCE [LARGE SCALE GENOMIC DNA]</scope>
    <source>
        <strain evidence="3">DSM 527</strain>
    </source>
</reference>
<dbReference type="PANTHER" id="PTHR47561:SF1">
    <property type="entry name" value="POLYSACCHARIDE DEACETYLASE FAMILY PROTEIN (AFU_ORTHOLOGUE AFUA_6G05030)"/>
    <property type="match status" value="1"/>
</dbReference>
<dbReference type="STRING" id="104663.SAMN04488121_102559"/>
<dbReference type="Pfam" id="PF11959">
    <property type="entry name" value="DUF3473"/>
    <property type="match status" value="1"/>
</dbReference>
<dbReference type="EMBL" id="FNBN01000002">
    <property type="protein sequence ID" value="SDF65320.1"/>
    <property type="molecule type" value="Genomic_DNA"/>
</dbReference>
<gene>
    <name evidence="2" type="ORF">SAMN04488121_102559</name>
</gene>
<dbReference type="SUPFAM" id="SSF88713">
    <property type="entry name" value="Glycoside hydrolase/deacetylase"/>
    <property type="match status" value="1"/>
</dbReference>
<dbReference type="CDD" id="cd10941">
    <property type="entry name" value="CE4_PuuE_HpPgdA_like_2"/>
    <property type="match status" value="1"/>
</dbReference>
<evidence type="ECO:0000313" key="2">
    <source>
        <dbReference type="EMBL" id="SDF65320.1"/>
    </source>
</evidence>
<organism evidence="2 3">
    <name type="scientific">Chitinophaga filiformis</name>
    <name type="common">Myxococcus filiformis</name>
    <name type="synonym">Flexibacter filiformis</name>
    <dbReference type="NCBI Taxonomy" id="104663"/>
    <lineage>
        <taxon>Bacteria</taxon>
        <taxon>Pseudomonadati</taxon>
        <taxon>Bacteroidota</taxon>
        <taxon>Chitinophagia</taxon>
        <taxon>Chitinophagales</taxon>
        <taxon>Chitinophagaceae</taxon>
        <taxon>Chitinophaga</taxon>
    </lineage>
</organism>
<dbReference type="GO" id="GO:0005975">
    <property type="term" value="P:carbohydrate metabolic process"/>
    <property type="evidence" value="ECO:0007669"/>
    <property type="project" value="InterPro"/>
</dbReference>
<dbReference type="PROSITE" id="PS51677">
    <property type="entry name" value="NODB"/>
    <property type="match status" value="1"/>
</dbReference>
<dbReference type="InterPro" id="IPR022560">
    <property type="entry name" value="DUF3473"/>
</dbReference>
<feature type="domain" description="NodB homology" evidence="1">
    <location>
        <begin position="27"/>
        <end position="233"/>
    </location>
</feature>
<dbReference type="RefSeq" id="WP_089831015.1">
    <property type="nucleotide sequence ID" value="NZ_FNBN01000002.1"/>
</dbReference>
<dbReference type="Gene3D" id="3.20.20.370">
    <property type="entry name" value="Glycoside hydrolase/deacetylase"/>
    <property type="match status" value="1"/>
</dbReference>
<protein>
    <submittedName>
        <fullName evidence="2">Polysaccharide deacetylase family protein, PEP-CTERM locus subfamily</fullName>
    </submittedName>
</protein>
<dbReference type="InterPro" id="IPR002509">
    <property type="entry name" value="NODB_dom"/>
</dbReference>
<dbReference type="Pfam" id="PF01522">
    <property type="entry name" value="Polysacc_deac_1"/>
    <property type="match status" value="1"/>
</dbReference>
<dbReference type="InterPro" id="IPR011330">
    <property type="entry name" value="Glyco_hydro/deAcase_b/a-brl"/>
</dbReference>
<evidence type="ECO:0000313" key="3">
    <source>
        <dbReference type="Proteomes" id="UP000199045"/>
    </source>
</evidence>